<dbReference type="Gene3D" id="3.90.190.10">
    <property type="entry name" value="Protein tyrosine phosphatase superfamily"/>
    <property type="match status" value="1"/>
</dbReference>
<dbReference type="InterPro" id="IPR000387">
    <property type="entry name" value="Tyr_Pase_dom"/>
</dbReference>
<dbReference type="SUPFAM" id="SSF52799">
    <property type="entry name" value="(Phosphotyrosine protein) phosphatases II"/>
    <property type="match status" value="1"/>
</dbReference>
<dbReference type="PROSITE" id="PS50056">
    <property type="entry name" value="TYR_PHOSPHATASE_2"/>
    <property type="match status" value="1"/>
</dbReference>
<evidence type="ECO:0000313" key="2">
    <source>
        <dbReference type="EMBL" id="GAA0775089.1"/>
    </source>
</evidence>
<keyword evidence="3" id="KW-1185">Reference proteome</keyword>
<dbReference type="InterPro" id="IPR029021">
    <property type="entry name" value="Prot-tyrosine_phosphatase-like"/>
</dbReference>
<accession>A0ABN1KST3</accession>
<comment type="caution">
    <text evidence="2">The sequence shown here is derived from an EMBL/GenBank/DDBJ whole genome shotgun (WGS) entry which is preliminary data.</text>
</comment>
<sequence length="283" mass="32372">MKKHIIRHTKYLLFLLLLIIFIVSTPINIFASNETSSPDSFLVIDTKKQQSLPSQFRIIPSLNISGSAQFIPSQVENIKKSINKDDIYIVDLRQESHGFLNDIAVKYYSPSKLLNKGFTSAETLADEESRFGAITPGMEVNLYNKRGKLRDTITIETSEIERDLVKKYGLNYILFATRDGHIPSPEVVDEFVEFVKNLPKTTHLHFHCAHGKGRTTMFMALFQMMNNDNGKTLDEILEDQLNAGGIVLTNNTTRAEFLQSFYDYTLENSKDNYKVPYSKWISQ</sequence>
<dbReference type="Pfam" id="PF14566">
    <property type="entry name" value="PTPlike_phytase"/>
    <property type="match status" value="1"/>
</dbReference>
<organism evidence="2 3">
    <name type="scientific">Clostridium subterminale</name>
    <dbReference type="NCBI Taxonomy" id="1550"/>
    <lineage>
        <taxon>Bacteria</taxon>
        <taxon>Bacillati</taxon>
        <taxon>Bacillota</taxon>
        <taxon>Clostridia</taxon>
        <taxon>Eubacteriales</taxon>
        <taxon>Clostridiaceae</taxon>
        <taxon>Clostridium</taxon>
    </lineage>
</organism>
<evidence type="ECO:0000313" key="3">
    <source>
        <dbReference type="Proteomes" id="UP001501047"/>
    </source>
</evidence>
<dbReference type="PROSITE" id="PS00383">
    <property type="entry name" value="TYR_PHOSPHATASE_1"/>
    <property type="match status" value="1"/>
</dbReference>
<dbReference type="RefSeq" id="WP_343826868.1">
    <property type="nucleotide sequence ID" value="NZ_BAAACI010000006.1"/>
</dbReference>
<gene>
    <name evidence="2" type="ORF">GCM10008908_26030</name>
</gene>
<evidence type="ECO:0000259" key="1">
    <source>
        <dbReference type="PROSITE" id="PS50056"/>
    </source>
</evidence>
<dbReference type="SMART" id="SM01301">
    <property type="entry name" value="PTPlike_phytase"/>
    <property type="match status" value="1"/>
</dbReference>
<dbReference type="InterPro" id="IPR016130">
    <property type="entry name" value="Tyr_Pase_AS"/>
</dbReference>
<feature type="domain" description="Tyrosine specific protein phosphatases" evidence="1">
    <location>
        <begin position="189"/>
        <end position="265"/>
    </location>
</feature>
<proteinExistence type="predicted"/>
<protein>
    <recommendedName>
        <fullName evidence="1">Tyrosine specific protein phosphatases domain-containing protein</fullName>
    </recommendedName>
</protein>
<dbReference type="EMBL" id="BAAACI010000006">
    <property type="protein sequence ID" value="GAA0775089.1"/>
    <property type="molecule type" value="Genomic_DNA"/>
</dbReference>
<reference evidence="2 3" key="1">
    <citation type="journal article" date="2019" name="Int. J. Syst. Evol. Microbiol.">
        <title>The Global Catalogue of Microorganisms (GCM) 10K type strain sequencing project: providing services to taxonomists for standard genome sequencing and annotation.</title>
        <authorList>
            <consortium name="The Broad Institute Genomics Platform"/>
            <consortium name="The Broad Institute Genome Sequencing Center for Infectious Disease"/>
            <person name="Wu L."/>
            <person name="Ma J."/>
        </authorList>
    </citation>
    <scope>NUCLEOTIDE SEQUENCE [LARGE SCALE GENOMIC DNA]</scope>
    <source>
        <strain evidence="2 3">JCM 1417</strain>
    </source>
</reference>
<dbReference type="Proteomes" id="UP001501047">
    <property type="component" value="Unassembled WGS sequence"/>
</dbReference>
<name>A0ABN1KST3_CLOSU</name>